<feature type="signal peptide" evidence="1">
    <location>
        <begin position="1"/>
        <end position="30"/>
    </location>
</feature>
<gene>
    <name evidence="2" type="ORF">F5Z01DRAFT_641023</name>
</gene>
<sequence>MPVFYLQLLAASLAFCRIVLLNLFAPPAPAKEEPSSRWILNDVGWRLDMPLSEAMNSNGTGKANLSQVLNLGRIRLCLTDYDQKNRIIITVQDARTIRDILQPVHELYEQAQRNYDHYEQWREDSIGSIGPNVGPLDIIWEDDGEKEKRDVLTQGWDIGDRWFEGFTWCSRSNAWEICLGS</sequence>
<proteinExistence type="predicted"/>
<keyword evidence="1" id="KW-0732">Signal</keyword>
<evidence type="ECO:0000313" key="2">
    <source>
        <dbReference type="EMBL" id="KAG9249638.1"/>
    </source>
</evidence>
<dbReference type="RefSeq" id="XP_046113562.1">
    <property type="nucleotide sequence ID" value="XM_046262558.1"/>
</dbReference>
<dbReference type="Proteomes" id="UP000887229">
    <property type="component" value="Unassembled WGS sequence"/>
</dbReference>
<reference evidence="2" key="1">
    <citation type="journal article" date="2021" name="IMA Fungus">
        <title>Genomic characterization of three marine fungi, including Emericellopsis atlantica sp. nov. with signatures of a generalist lifestyle and marine biomass degradation.</title>
        <authorList>
            <person name="Hagestad O.C."/>
            <person name="Hou L."/>
            <person name="Andersen J.H."/>
            <person name="Hansen E.H."/>
            <person name="Altermark B."/>
            <person name="Li C."/>
            <person name="Kuhnert E."/>
            <person name="Cox R.J."/>
            <person name="Crous P.W."/>
            <person name="Spatafora J.W."/>
            <person name="Lail K."/>
            <person name="Amirebrahimi M."/>
            <person name="Lipzen A."/>
            <person name="Pangilinan J."/>
            <person name="Andreopoulos W."/>
            <person name="Hayes R.D."/>
            <person name="Ng V."/>
            <person name="Grigoriev I.V."/>
            <person name="Jackson S.A."/>
            <person name="Sutton T.D.S."/>
            <person name="Dobson A.D.W."/>
            <person name="Rama T."/>
        </authorList>
    </citation>
    <scope>NUCLEOTIDE SEQUENCE</scope>
    <source>
        <strain evidence="2">TS7</strain>
    </source>
</reference>
<evidence type="ECO:0000313" key="3">
    <source>
        <dbReference type="Proteomes" id="UP000887229"/>
    </source>
</evidence>
<protein>
    <submittedName>
        <fullName evidence="2">Uncharacterized protein</fullName>
    </submittedName>
</protein>
<dbReference type="AlphaFoldDB" id="A0A9P7ZCG2"/>
<keyword evidence="3" id="KW-1185">Reference proteome</keyword>
<dbReference type="GeneID" id="70293461"/>
<name>A0A9P7ZCG2_9HYPO</name>
<feature type="chain" id="PRO_5040482105" evidence="1">
    <location>
        <begin position="31"/>
        <end position="181"/>
    </location>
</feature>
<comment type="caution">
    <text evidence="2">The sequence shown here is derived from an EMBL/GenBank/DDBJ whole genome shotgun (WGS) entry which is preliminary data.</text>
</comment>
<dbReference type="EMBL" id="MU251297">
    <property type="protein sequence ID" value="KAG9249638.1"/>
    <property type="molecule type" value="Genomic_DNA"/>
</dbReference>
<accession>A0A9P7ZCG2</accession>
<evidence type="ECO:0000256" key="1">
    <source>
        <dbReference type="SAM" id="SignalP"/>
    </source>
</evidence>
<organism evidence="2 3">
    <name type="scientific">Emericellopsis atlantica</name>
    <dbReference type="NCBI Taxonomy" id="2614577"/>
    <lineage>
        <taxon>Eukaryota</taxon>
        <taxon>Fungi</taxon>
        <taxon>Dikarya</taxon>
        <taxon>Ascomycota</taxon>
        <taxon>Pezizomycotina</taxon>
        <taxon>Sordariomycetes</taxon>
        <taxon>Hypocreomycetidae</taxon>
        <taxon>Hypocreales</taxon>
        <taxon>Bionectriaceae</taxon>
        <taxon>Emericellopsis</taxon>
    </lineage>
</organism>